<dbReference type="InterPro" id="IPR045584">
    <property type="entry name" value="Pilin-like"/>
</dbReference>
<dbReference type="AlphaFoldDB" id="A0A1M7NWE9"/>
<name>A0A1M7NWE9_9BACI</name>
<dbReference type="PROSITE" id="PS00409">
    <property type="entry name" value="PROKAR_NTER_METHYL"/>
    <property type="match status" value="1"/>
</dbReference>
<reference evidence="4 5" key="1">
    <citation type="submission" date="2016-11" db="EMBL/GenBank/DDBJ databases">
        <authorList>
            <person name="Jaros S."/>
            <person name="Januszkiewicz K."/>
            <person name="Wedrychowicz H."/>
        </authorList>
    </citation>
    <scope>NUCLEOTIDE SEQUENCE [LARGE SCALE GENOMIC DNA]</scope>
    <source>
        <strain evidence="4 5">CGMCC 1.10681</strain>
    </source>
</reference>
<organism evidence="4 5">
    <name type="scientific">Gracilibacillus kekensis</name>
    <dbReference type="NCBI Taxonomy" id="1027249"/>
    <lineage>
        <taxon>Bacteria</taxon>
        <taxon>Bacillati</taxon>
        <taxon>Bacillota</taxon>
        <taxon>Bacilli</taxon>
        <taxon>Bacillales</taxon>
        <taxon>Bacillaceae</taxon>
        <taxon>Gracilibacillus</taxon>
    </lineage>
</organism>
<dbReference type="Proteomes" id="UP000184184">
    <property type="component" value="Unassembled WGS sequence"/>
</dbReference>
<gene>
    <name evidence="4" type="ORF">SAMN05216179_1802</name>
</gene>
<keyword evidence="3" id="KW-0812">Transmembrane</keyword>
<dbReference type="GO" id="GO:0009986">
    <property type="term" value="C:cell surface"/>
    <property type="evidence" value="ECO:0007669"/>
    <property type="project" value="UniProtKB-SubCell"/>
</dbReference>
<evidence type="ECO:0000256" key="2">
    <source>
        <dbReference type="ARBA" id="ARBA00023287"/>
    </source>
</evidence>
<keyword evidence="3" id="KW-1133">Transmembrane helix</keyword>
<dbReference type="RefSeq" id="WP_073201518.1">
    <property type="nucleotide sequence ID" value="NZ_FRCZ01000003.1"/>
</dbReference>
<sequence>MEYKWIKNEKGLTLVELLASIVILSIIVAAFLTFFINSARTTNVAEEVVDATYVTQQQMESIYHLATTNSFNQFIDAMKDQADHSQTNSSTHRFTISSNSYRLEVTVEPVKDNDNNSIPDLIRLLIKTYDKENRQKVQMETRLLTSEAGGADD</sequence>
<proteinExistence type="predicted"/>
<dbReference type="STRING" id="1027249.SAMN05216179_1802"/>
<dbReference type="Gene3D" id="3.30.700.10">
    <property type="entry name" value="Glycoprotein, Type 4 Pilin"/>
    <property type="match status" value="1"/>
</dbReference>
<evidence type="ECO:0000256" key="3">
    <source>
        <dbReference type="SAM" id="Phobius"/>
    </source>
</evidence>
<dbReference type="NCBIfam" id="TIGR02532">
    <property type="entry name" value="IV_pilin_GFxxxE"/>
    <property type="match status" value="1"/>
</dbReference>
<feature type="transmembrane region" description="Helical" evidence="3">
    <location>
        <begin position="12"/>
        <end position="36"/>
    </location>
</feature>
<dbReference type="GO" id="GO:0030420">
    <property type="term" value="P:establishment of competence for transformation"/>
    <property type="evidence" value="ECO:0007669"/>
    <property type="project" value="UniProtKB-KW"/>
</dbReference>
<keyword evidence="2" id="KW-0178">Competence</keyword>
<evidence type="ECO:0000313" key="4">
    <source>
        <dbReference type="EMBL" id="SHN08345.1"/>
    </source>
</evidence>
<accession>A0A1M7NWE9</accession>
<evidence type="ECO:0000256" key="1">
    <source>
        <dbReference type="ARBA" id="ARBA00004241"/>
    </source>
</evidence>
<comment type="subcellular location">
    <subcellularLocation>
        <location evidence="1">Cell surface</location>
    </subcellularLocation>
</comment>
<dbReference type="SUPFAM" id="SSF54523">
    <property type="entry name" value="Pili subunits"/>
    <property type="match status" value="1"/>
</dbReference>
<dbReference type="InterPro" id="IPR012902">
    <property type="entry name" value="N_methyl_site"/>
</dbReference>
<evidence type="ECO:0000313" key="5">
    <source>
        <dbReference type="Proteomes" id="UP000184184"/>
    </source>
</evidence>
<keyword evidence="5" id="KW-1185">Reference proteome</keyword>
<keyword evidence="3" id="KW-0472">Membrane</keyword>
<dbReference type="OrthoDB" id="2456766at2"/>
<protein>
    <submittedName>
        <fullName evidence="4">Prepilin-type N-terminal cleavage/methylation domain-containing protein</fullName>
    </submittedName>
</protein>
<dbReference type="EMBL" id="FRCZ01000003">
    <property type="protein sequence ID" value="SHN08345.1"/>
    <property type="molecule type" value="Genomic_DNA"/>
</dbReference>
<dbReference type="Pfam" id="PF07963">
    <property type="entry name" value="N_methyl"/>
    <property type="match status" value="1"/>
</dbReference>